<dbReference type="GO" id="GO:0009254">
    <property type="term" value="P:peptidoglycan turnover"/>
    <property type="evidence" value="ECO:0007669"/>
    <property type="project" value="InterPro"/>
</dbReference>
<dbReference type="InterPro" id="IPR059180">
    <property type="entry name" value="3D_YorM"/>
</dbReference>
<dbReference type="Pfam" id="PF07501">
    <property type="entry name" value="G5"/>
    <property type="match status" value="1"/>
</dbReference>
<dbReference type="InterPro" id="IPR036908">
    <property type="entry name" value="RlpA-like_sf"/>
</dbReference>
<dbReference type="OrthoDB" id="9798935at2"/>
<dbReference type="Pfam" id="PF03990">
    <property type="entry name" value="DUF348"/>
    <property type="match status" value="2"/>
</dbReference>
<name>A0A0U5BDJ0_9BACL</name>
<dbReference type="Gene3D" id="2.40.40.10">
    <property type="entry name" value="RlpA-like domain"/>
    <property type="match status" value="1"/>
</dbReference>
<dbReference type="PROSITE" id="PS51109">
    <property type="entry name" value="G5"/>
    <property type="match status" value="1"/>
</dbReference>
<dbReference type="InterPro" id="IPR007137">
    <property type="entry name" value="DUF348"/>
</dbReference>
<dbReference type="CDD" id="cd14667">
    <property type="entry name" value="3D_containing_proteins"/>
    <property type="match status" value="1"/>
</dbReference>
<reference evidence="1 2" key="1">
    <citation type="submission" date="2015-12" db="EMBL/GenBank/DDBJ databases">
        <title>Genome sequence of Aneurinibacillus soli.</title>
        <authorList>
            <person name="Lee J.S."/>
            <person name="Lee K.C."/>
            <person name="Kim K.K."/>
            <person name="Lee B.W."/>
        </authorList>
    </citation>
    <scope>NUCLEOTIDE SEQUENCE [LARGE SCALE GENOMIC DNA]</scope>
    <source>
        <strain evidence="1 2">CB4</strain>
    </source>
</reference>
<dbReference type="SMART" id="SM01208">
    <property type="entry name" value="G5"/>
    <property type="match status" value="1"/>
</dbReference>
<dbReference type="Gene3D" id="2.20.230.10">
    <property type="entry name" value="Resuscitation-promoting factor rpfb"/>
    <property type="match status" value="1"/>
</dbReference>
<keyword evidence="2" id="KW-1185">Reference proteome</keyword>
<evidence type="ECO:0000313" key="1">
    <source>
        <dbReference type="EMBL" id="BAU26206.1"/>
    </source>
</evidence>
<gene>
    <name evidence="1" type="primary">yocH_1</name>
    <name evidence="1" type="ORF">CB4_00311</name>
</gene>
<protein>
    <submittedName>
        <fullName evidence="1">Cell wall-binding protein YocH</fullName>
    </submittedName>
</protein>
<dbReference type="InterPro" id="IPR010611">
    <property type="entry name" value="3D_dom"/>
</dbReference>
<dbReference type="KEGG" id="asoc:CB4_00311"/>
<dbReference type="PANTHER" id="PTHR39160">
    <property type="entry name" value="CELL WALL-BINDING PROTEIN YOCH"/>
    <property type="match status" value="1"/>
</dbReference>
<dbReference type="PANTHER" id="PTHR39160:SF4">
    <property type="entry name" value="RESUSCITATION-PROMOTING FACTOR RPFB"/>
    <property type="match status" value="1"/>
</dbReference>
<dbReference type="Pfam" id="PF06725">
    <property type="entry name" value="3D"/>
    <property type="match status" value="1"/>
</dbReference>
<organism evidence="1 2">
    <name type="scientific">Aneurinibacillus soli</name>
    <dbReference type="NCBI Taxonomy" id="1500254"/>
    <lineage>
        <taxon>Bacteria</taxon>
        <taxon>Bacillati</taxon>
        <taxon>Bacillota</taxon>
        <taxon>Bacilli</taxon>
        <taxon>Bacillales</taxon>
        <taxon>Paenibacillaceae</taxon>
        <taxon>Aneurinibacillus group</taxon>
        <taxon>Aneurinibacillus</taxon>
    </lineage>
</organism>
<dbReference type="InterPro" id="IPR051933">
    <property type="entry name" value="Resuscitation_pf_RpfB"/>
</dbReference>
<dbReference type="InterPro" id="IPR011098">
    <property type="entry name" value="G5_dom"/>
</dbReference>
<dbReference type="SUPFAM" id="SSF50685">
    <property type="entry name" value="Barwin-like endoglucanases"/>
    <property type="match status" value="1"/>
</dbReference>
<dbReference type="RefSeq" id="WP_096463273.1">
    <property type="nucleotide sequence ID" value="NZ_AP017312.1"/>
</dbReference>
<dbReference type="EMBL" id="AP017312">
    <property type="protein sequence ID" value="BAU26206.1"/>
    <property type="molecule type" value="Genomic_DNA"/>
</dbReference>
<sequence>MKQSSSQSGFQKNVRAILLTTIVVFVVVSLALIMNVWPKKSIRFVHDGQVEAATTKADTLGEFLTERGITPGPSDHITPAVTTPLAEGMHVYYSKAISVTLDIAGQKKKVVTPLHNVKDILDEQHITVGQLDTITPALTASVRANDTIMITRIEKKVVAEEKTVAFNTKKREDRTLPEGQEKVIQEGQNGTIVDRYEVVYTNGQPTSRKLIDHEVTKDWKDHIVAVGTAHLTLASRSAEATRHAARLAEGDGSFTSGKTLNVRMTAYSPGSDPEYAATRTGTVATEGRTVAVDPSVVPLGWWVYIEGYGFRKAEDTGGKIKGNRMDLFFASSKEAEDFGVQHRKVHIVGPNKPN</sequence>
<dbReference type="AlphaFoldDB" id="A0A0U5BDJ0"/>
<accession>A0A0U5BDJ0</accession>
<evidence type="ECO:0000313" key="2">
    <source>
        <dbReference type="Proteomes" id="UP000217696"/>
    </source>
</evidence>
<dbReference type="Proteomes" id="UP000217696">
    <property type="component" value="Chromosome"/>
</dbReference>
<dbReference type="GO" id="GO:0004553">
    <property type="term" value="F:hydrolase activity, hydrolyzing O-glycosyl compounds"/>
    <property type="evidence" value="ECO:0007669"/>
    <property type="project" value="InterPro"/>
</dbReference>
<dbReference type="GO" id="GO:0019867">
    <property type="term" value="C:outer membrane"/>
    <property type="evidence" value="ECO:0007669"/>
    <property type="project" value="InterPro"/>
</dbReference>
<proteinExistence type="predicted"/>